<organism evidence="7 8">
    <name type="scientific">Drosophila suzukii</name>
    <name type="common">Spotted-wing drosophila fruit fly</name>
    <dbReference type="NCBI Taxonomy" id="28584"/>
    <lineage>
        <taxon>Eukaryota</taxon>
        <taxon>Metazoa</taxon>
        <taxon>Ecdysozoa</taxon>
        <taxon>Arthropoda</taxon>
        <taxon>Hexapoda</taxon>
        <taxon>Insecta</taxon>
        <taxon>Pterygota</taxon>
        <taxon>Neoptera</taxon>
        <taxon>Endopterygota</taxon>
        <taxon>Diptera</taxon>
        <taxon>Brachycera</taxon>
        <taxon>Muscomorpha</taxon>
        <taxon>Ephydroidea</taxon>
        <taxon>Drosophilidae</taxon>
        <taxon>Drosophila</taxon>
        <taxon>Sophophora</taxon>
    </lineage>
</organism>
<evidence type="ECO:0000259" key="6">
    <source>
        <dbReference type="PROSITE" id="PS52035"/>
    </source>
</evidence>
<dbReference type="GO" id="GO:0005615">
    <property type="term" value="C:extracellular space"/>
    <property type="evidence" value="ECO:0007669"/>
    <property type="project" value="TreeGrafter"/>
</dbReference>
<dbReference type="PANTHER" id="PTHR11705:SF140">
    <property type="entry name" value="FI02848P-RELATED"/>
    <property type="match status" value="1"/>
</dbReference>
<dbReference type="GeneID" id="108005765"/>
<accession>A0AB40A4Y1</accession>
<protein>
    <recommendedName>
        <fullName evidence="6">Peptidase M14 domain-containing protein</fullName>
    </recommendedName>
</protein>
<dbReference type="GO" id="GO:0008270">
    <property type="term" value="F:zinc ion binding"/>
    <property type="evidence" value="ECO:0007669"/>
    <property type="project" value="InterPro"/>
</dbReference>
<evidence type="ECO:0000256" key="5">
    <source>
        <dbReference type="SAM" id="SignalP"/>
    </source>
</evidence>
<feature type="domain" description="Peptidase M14" evidence="6">
    <location>
        <begin position="427"/>
        <end position="726"/>
    </location>
</feature>
<sequence>MLRAVFLFFAVTASADYLYYKKPDLKLHDFYTYHEMKWYLDTLSSSFSNIEVQELTKTHENRSVYMVKISARLDHYCPGPKNVILLDAAIQGNEWITTTVALKTIHELVVNYGVNKKLLERFDWYILPMANPDGYEFSRNSVFHHWKKNRSPNGPYFGTNLNRNFDTKCNKFNKWQRLPSSQEYPGIKPFSERESNYTGRLMQYLIAQKQHFLYITLQTKTKPSILYPSPHELAPPEDVQMFKMIADYASKNVFLETKPVHLELPPIEYERMGGSSLDYAYEQGFPLTYGLEVFEVDQVEKHIRNLIADRVFVGWSGVFNLAKGALKYKCNVPRADKCRCFEENNEDESNPKGDRKFVVLQNLKSGSSPLINGKSLSAAKLGCTIRSVSGKMWRVLCAIVALVAIVNPLAVTKDIRRRIPVELQLKHYLSYKEVMEYLDELAITYADRVIIKDVGRTYEGRALKVVMITNGDGRSGKRVVFMDAALHSREWMAPAAALLAIRKLVVEFEENSDLLADYDWHIMPLANPDGYEYSRNTYKYWRNTRTPNGGSCYGTNLNRNFEVGWGVGFPELRDPCDENYAGSTPFSEVEARTVRDIMLNLVETKRAVMYLSLHTANRSIFYPWVYDTSPVPNNEEHDEIARFAAESIFQSTGTIIKPNQGSKYGGTFGGTSLDYAFYVGFPLSFVFEMSGTGQDNVEYKFFPPTRDIRHLAEESWTGIRAMAEKAIENYPPSRSIYYIEKYQLSGNGASRSWGLNYLVGTVAIFYLYFTNNILS</sequence>
<dbReference type="SMART" id="SM00631">
    <property type="entry name" value="Zn_pept"/>
    <property type="match status" value="2"/>
</dbReference>
<dbReference type="Gene3D" id="3.40.630.10">
    <property type="entry name" value="Zn peptidases"/>
    <property type="match status" value="2"/>
</dbReference>
<evidence type="ECO:0000256" key="4">
    <source>
        <dbReference type="SAM" id="Phobius"/>
    </source>
</evidence>
<evidence type="ECO:0000256" key="3">
    <source>
        <dbReference type="PROSITE-ProRule" id="PRU01379"/>
    </source>
</evidence>
<dbReference type="GO" id="GO:0004181">
    <property type="term" value="F:metallocarboxypeptidase activity"/>
    <property type="evidence" value="ECO:0007669"/>
    <property type="project" value="InterPro"/>
</dbReference>
<dbReference type="PRINTS" id="PR00765">
    <property type="entry name" value="CRBOXYPTASEA"/>
</dbReference>
<name>A0AB40A4Y1_DROSZ</name>
<dbReference type="Proteomes" id="UP001652628">
    <property type="component" value="Chromosome 3"/>
</dbReference>
<dbReference type="RefSeq" id="XP_036671682.3">
    <property type="nucleotide sequence ID" value="XM_036815787.3"/>
</dbReference>
<feature type="domain" description="Peptidase M14" evidence="6">
    <location>
        <begin position="29"/>
        <end position="313"/>
    </location>
</feature>
<keyword evidence="5" id="KW-0732">Signal</keyword>
<evidence type="ECO:0000313" key="7">
    <source>
        <dbReference type="Proteomes" id="UP001652628"/>
    </source>
</evidence>
<keyword evidence="4" id="KW-1133">Transmembrane helix</keyword>
<keyword evidence="4" id="KW-0472">Membrane</keyword>
<gene>
    <name evidence="8" type="primary">LOC108005765</name>
</gene>
<comment type="similarity">
    <text evidence="2 3">Belongs to the peptidase M14 family.</text>
</comment>
<feature type="transmembrane region" description="Helical" evidence="4">
    <location>
        <begin position="753"/>
        <end position="769"/>
    </location>
</feature>
<proteinExistence type="inferred from homology"/>
<feature type="chain" id="PRO_5045863640" description="Peptidase M14 domain-containing protein" evidence="5">
    <location>
        <begin position="16"/>
        <end position="775"/>
    </location>
</feature>
<dbReference type="Pfam" id="PF00246">
    <property type="entry name" value="Peptidase_M14"/>
    <property type="match status" value="2"/>
</dbReference>
<feature type="active site" description="Proton donor/acceptor" evidence="3">
    <location>
        <position position="292"/>
    </location>
</feature>
<dbReference type="PROSITE" id="PS52035">
    <property type="entry name" value="PEPTIDASE_M14"/>
    <property type="match status" value="2"/>
</dbReference>
<feature type="active site" description="Proton donor/acceptor" evidence="3">
    <location>
        <position position="688"/>
    </location>
</feature>
<comment type="cofactor">
    <cofactor evidence="1">
        <name>Zn(2+)</name>
        <dbReference type="ChEBI" id="CHEBI:29105"/>
    </cofactor>
</comment>
<evidence type="ECO:0000313" key="8">
    <source>
        <dbReference type="RefSeq" id="XP_036671682.3"/>
    </source>
</evidence>
<dbReference type="SUPFAM" id="SSF53187">
    <property type="entry name" value="Zn-dependent exopeptidases"/>
    <property type="match status" value="2"/>
</dbReference>
<evidence type="ECO:0000256" key="2">
    <source>
        <dbReference type="ARBA" id="ARBA00005988"/>
    </source>
</evidence>
<dbReference type="GO" id="GO:0006508">
    <property type="term" value="P:proteolysis"/>
    <property type="evidence" value="ECO:0007669"/>
    <property type="project" value="UniProtKB-KW"/>
</dbReference>
<evidence type="ECO:0000256" key="1">
    <source>
        <dbReference type="ARBA" id="ARBA00001947"/>
    </source>
</evidence>
<feature type="signal peptide" evidence="5">
    <location>
        <begin position="1"/>
        <end position="15"/>
    </location>
</feature>
<dbReference type="AlphaFoldDB" id="A0AB40A4Y1"/>
<reference evidence="8" key="1">
    <citation type="submission" date="2025-08" db="UniProtKB">
        <authorList>
            <consortium name="RefSeq"/>
        </authorList>
    </citation>
    <scope>IDENTIFICATION</scope>
</reference>
<dbReference type="InterPro" id="IPR000834">
    <property type="entry name" value="Peptidase_M14"/>
</dbReference>
<dbReference type="PANTHER" id="PTHR11705">
    <property type="entry name" value="PROTEASE FAMILY M14 CARBOXYPEPTIDASE A,B"/>
    <property type="match status" value="1"/>
</dbReference>
<keyword evidence="7" id="KW-1185">Reference proteome</keyword>
<keyword evidence="4" id="KW-0812">Transmembrane</keyword>